<reference evidence="2" key="1">
    <citation type="submission" date="2016-04" db="EMBL/GenBank/DDBJ databases">
        <authorList>
            <person name="Evans L.H."/>
            <person name="Alamgir A."/>
            <person name="Owens N."/>
            <person name="Weber N.D."/>
            <person name="Virtaneva K."/>
            <person name="Barbian K."/>
            <person name="Babar A."/>
            <person name="Rosenke K."/>
        </authorList>
    </citation>
    <scope>NUCLEOTIDE SEQUENCE [LARGE SCALE GENOMIC DNA]</scope>
    <source>
        <strain evidence="2">CBS 101.48</strain>
    </source>
</reference>
<feature type="signal peptide" evidence="1">
    <location>
        <begin position="1"/>
        <end position="19"/>
    </location>
</feature>
<dbReference type="InterPro" id="IPR032675">
    <property type="entry name" value="LRR_dom_sf"/>
</dbReference>
<dbReference type="STRING" id="4829.A0A163JZV7"/>
<sequence>MAHNLSLELLVLIIEKVTAHGDLYTCLFVNSSFYKAALPALWHSPKPHYYNKAAEVLYTNYSYIVDSHPDRLGLFAVPNVHHIRALSFGKIGRFTPPLRLFPLLLRTFLLTDLALTTVRVRDDDLSLVTWSCRHLQRITLHNLPDITGKSIMHLTQHSRRLTGVSLDACPSITAHSLLPLLETNRLTHFTLGAFTTFVRFAMSLDTNDLYSTAFLREWMALAKGDWVRRLSDFGIWYSIEDWVPFLTTHTFLESLTLKSCGVNKALLDAIGKHQPHLRRLDLTYSFGFSSRELRNFVRQSSSSQLSSVILTDCHLTDRADTKPVSLDRAAIERIRQQANVRSRSNSISDTPLQEITTALDRSLD</sequence>
<gene>
    <name evidence="2" type="primary">ABSGL_09031.1 scaffold 10666</name>
</gene>
<protein>
    <recommendedName>
        <fullName evidence="4">F-box domain-containing protein</fullName>
    </recommendedName>
</protein>
<feature type="chain" id="PRO_5007843493" description="F-box domain-containing protein" evidence="1">
    <location>
        <begin position="20"/>
        <end position="364"/>
    </location>
</feature>
<accession>A0A163JZV7</accession>
<dbReference type="AlphaFoldDB" id="A0A163JZV7"/>
<evidence type="ECO:0000313" key="3">
    <source>
        <dbReference type="Proteomes" id="UP000078561"/>
    </source>
</evidence>
<dbReference type="Proteomes" id="UP000078561">
    <property type="component" value="Unassembled WGS sequence"/>
</dbReference>
<evidence type="ECO:0000313" key="2">
    <source>
        <dbReference type="EMBL" id="SAM03213.1"/>
    </source>
</evidence>
<dbReference type="InParanoid" id="A0A163JZV7"/>
<keyword evidence="1" id="KW-0732">Signal</keyword>
<dbReference type="SUPFAM" id="SSF52047">
    <property type="entry name" value="RNI-like"/>
    <property type="match status" value="1"/>
</dbReference>
<organism evidence="2">
    <name type="scientific">Absidia glauca</name>
    <name type="common">Pin mould</name>
    <dbReference type="NCBI Taxonomy" id="4829"/>
    <lineage>
        <taxon>Eukaryota</taxon>
        <taxon>Fungi</taxon>
        <taxon>Fungi incertae sedis</taxon>
        <taxon>Mucoromycota</taxon>
        <taxon>Mucoromycotina</taxon>
        <taxon>Mucoromycetes</taxon>
        <taxon>Mucorales</taxon>
        <taxon>Cunninghamellaceae</taxon>
        <taxon>Absidia</taxon>
    </lineage>
</organism>
<evidence type="ECO:0008006" key="4">
    <source>
        <dbReference type="Google" id="ProtNLM"/>
    </source>
</evidence>
<dbReference type="EMBL" id="LT554066">
    <property type="protein sequence ID" value="SAM03213.1"/>
    <property type="molecule type" value="Genomic_DNA"/>
</dbReference>
<dbReference type="Gene3D" id="3.80.10.10">
    <property type="entry name" value="Ribonuclease Inhibitor"/>
    <property type="match status" value="1"/>
</dbReference>
<name>A0A163JZV7_ABSGL</name>
<evidence type="ECO:0000256" key="1">
    <source>
        <dbReference type="SAM" id="SignalP"/>
    </source>
</evidence>
<proteinExistence type="predicted"/>
<keyword evidence="3" id="KW-1185">Reference proteome</keyword>